<dbReference type="InterPro" id="IPR002938">
    <property type="entry name" value="FAD-bd"/>
</dbReference>
<protein>
    <recommendedName>
        <fullName evidence="6">FAD-binding domain-containing protein</fullName>
    </recommendedName>
</protein>
<evidence type="ECO:0000259" key="6">
    <source>
        <dbReference type="Pfam" id="PF01494"/>
    </source>
</evidence>
<organism evidence="7 8">
    <name type="scientific">Cudoniella acicularis</name>
    <dbReference type="NCBI Taxonomy" id="354080"/>
    <lineage>
        <taxon>Eukaryota</taxon>
        <taxon>Fungi</taxon>
        <taxon>Dikarya</taxon>
        <taxon>Ascomycota</taxon>
        <taxon>Pezizomycotina</taxon>
        <taxon>Leotiomycetes</taxon>
        <taxon>Helotiales</taxon>
        <taxon>Tricladiaceae</taxon>
        <taxon>Cudoniella</taxon>
    </lineage>
</organism>
<accession>A0A8H4VZZ5</accession>
<dbReference type="GO" id="GO:0004497">
    <property type="term" value="F:monooxygenase activity"/>
    <property type="evidence" value="ECO:0007669"/>
    <property type="project" value="UniProtKB-KW"/>
</dbReference>
<dbReference type="Gene3D" id="3.50.50.60">
    <property type="entry name" value="FAD/NAD(P)-binding domain"/>
    <property type="match status" value="1"/>
</dbReference>
<comment type="similarity">
    <text evidence="1">Belongs to the paxM FAD-dependent monooxygenase family.</text>
</comment>
<reference evidence="7 8" key="1">
    <citation type="submission" date="2020-03" db="EMBL/GenBank/DDBJ databases">
        <title>Draft Genome Sequence of Cudoniella acicularis.</title>
        <authorList>
            <person name="Buettner E."/>
            <person name="Kellner H."/>
        </authorList>
    </citation>
    <scope>NUCLEOTIDE SEQUENCE [LARGE SCALE GENOMIC DNA]</scope>
    <source>
        <strain evidence="7 8">DSM 108380</strain>
    </source>
</reference>
<evidence type="ECO:0000256" key="4">
    <source>
        <dbReference type="ARBA" id="ARBA00023002"/>
    </source>
</evidence>
<dbReference type="OrthoDB" id="16820at2759"/>
<dbReference type="SUPFAM" id="SSF51905">
    <property type="entry name" value="FAD/NAD(P)-binding domain"/>
    <property type="match status" value="1"/>
</dbReference>
<evidence type="ECO:0000313" key="8">
    <source>
        <dbReference type="Proteomes" id="UP000566819"/>
    </source>
</evidence>
<keyword evidence="5" id="KW-0503">Monooxygenase</keyword>
<dbReference type="EMBL" id="JAAMPI010001133">
    <property type="protein sequence ID" value="KAF4626550.1"/>
    <property type="molecule type" value="Genomic_DNA"/>
</dbReference>
<keyword evidence="2" id="KW-0285">Flavoprotein</keyword>
<keyword evidence="4" id="KW-0560">Oxidoreductase</keyword>
<dbReference type="AlphaFoldDB" id="A0A8H4VZZ5"/>
<dbReference type="Proteomes" id="UP000566819">
    <property type="component" value="Unassembled WGS sequence"/>
</dbReference>
<evidence type="ECO:0000256" key="3">
    <source>
        <dbReference type="ARBA" id="ARBA00022827"/>
    </source>
</evidence>
<sequence length="123" mass="13647">MVLLGDAAHPMLPYVAQGAASAIEDAAALAECLKFVSEERPLRSVLAEYEKIRIPRTFAMREAGRKNQKYFHLLDGEEQQSRDAALAAEAETGETPNQLNDQSALKDMYGYDVVSKVQKIFQT</sequence>
<gene>
    <name evidence="7" type="ORF">G7Y89_g11615</name>
</gene>
<name>A0A8H4VZZ5_9HELO</name>
<keyword evidence="3" id="KW-0274">FAD</keyword>
<feature type="domain" description="FAD-binding" evidence="6">
    <location>
        <begin position="2"/>
        <end position="58"/>
    </location>
</feature>
<dbReference type="PANTHER" id="PTHR13789:SF147">
    <property type="entry name" value="PUTATIVE (AFU_ORTHOLOGUE AFUA_2G01950)-RELATED"/>
    <property type="match status" value="1"/>
</dbReference>
<dbReference type="GO" id="GO:0071949">
    <property type="term" value="F:FAD binding"/>
    <property type="evidence" value="ECO:0007669"/>
    <property type="project" value="InterPro"/>
</dbReference>
<comment type="caution">
    <text evidence="7">The sequence shown here is derived from an EMBL/GenBank/DDBJ whole genome shotgun (WGS) entry which is preliminary data.</text>
</comment>
<dbReference type="PANTHER" id="PTHR13789">
    <property type="entry name" value="MONOOXYGENASE"/>
    <property type="match status" value="1"/>
</dbReference>
<dbReference type="Pfam" id="PF01494">
    <property type="entry name" value="FAD_binding_3"/>
    <property type="match status" value="1"/>
</dbReference>
<evidence type="ECO:0000256" key="2">
    <source>
        <dbReference type="ARBA" id="ARBA00022630"/>
    </source>
</evidence>
<proteinExistence type="inferred from homology"/>
<evidence type="ECO:0000256" key="1">
    <source>
        <dbReference type="ARBA" id="ARBA00007992"/>
    </source>
</evidence>
<dbReference type="InterPro" id="IPR050493">
    <property type="entry name" value="FAD-dep_Monooxygenase_BioMet"/>
</dbReference>
<dbReference type="InterPro" id="IPR036188">
    <property type="entry name" value="FAD/NAD-bd_sf"/>
</dbReference>
<evidence type="ECO:0000256" key="5">
    <source>
        <dbReference type="ARBA" id="ARBA00023033"/>
    </source>
</evidence>
<keyword evidence="8" id="KW-1185">Reference proteome</keyword>
<evidence type="ECO:0000313" key="7">
    <source>
        <dbReference type="EMBL" id="KAF4626550.1"/>
    </source>
</evidence>